<comment type="similarity">
    <text evidence="1">Belongs to the FGGY kinase family.</text>
</comment>
<dbReference type="InterPro" id="IPR018485">
    <property type="entry name" value="FGGY_C"/>
</dbReference>
<dbReference type="PANTHER" id="PTHR43095">
    <property type="entry name" value="SUGAR KINASE"/>
    <property type="match status" value="1"/>
</dbReference>
<evidence type="ECO:0000256" key="3">
    <source>
        <dbReference type="ARBA" id="ARBA00022777"/>
    </source>
</evidence>
<dbReference type="InterPro" id="IPR000577">
    <property type="entry name" value="Carb_kinase_FGGY"/>
</dbReference>
<dbReference type="AlphaFoldDB" id="A0A845M6X8"/>
<dbReference type="InterPro" id="IPR043129">
    <property type="entry name" value="ATPase_NBD"/>
</dbReference>
<name>A0A845M6X8_9RHOB</name>
<evidence type="ECO:0000313" key="7">
    <source>
        <dbReference type="Proteomes" id="UP000467322"/>
    </source>
</evidence>
<evidence type="ECO:0008006" key="8">
    <source>
        <dbReference type="Google" id="ProtNLM"/>
    </source>
</evidence>
<accession>A0A845M6X8</accession>
<organism evidence="6 7">
    <name type="scientific">Maritimibacter harenae</name>
    <dbReference type="NCBI Taxonomy" id="2606218"/>
    <lineage>
        <taxon>Bacteria</taxon>
        <taxon>Pseudomonadati</taxon>
        <taxon>Pseudomonadota</taxon>
        <taxon>Alphaproteobacteria</taxon>
        <taxon>Rhodobacterales</taxon>
        <taxon>Roseobacteraceae</taxon>
        <taxon>Maritimibacter</taxon>
    </lineage>
</organism>
<feature type="domain" description="Carbohydrate kinase FGGY N-terminal" evidence="4">
    <location>
        <begin position="4"/>
        <end position="236"/>
    </location>
</feature>
<evidence type="ECO:0000256" key="1">
    <source>
        <dbReference type="ARBA" id="ARBA00009156"/>
    </source>
</evidence>
<reference evidence="6 7" key="1">
    <citation type="submission" date="2019-12" db="EMBL/GenBank/DDBJ databases">
        <title>Maritimibacter sp. nov. sp. isolated from sea sand.</title>
        <authorList>
            <person name="Kim J."/>
            <person name="Jeong S.E."/>
            <person name="Jung H.S."/>
            <person name="Jeon C.O."/>
        </authorList>
    </citation>
    <scope>NUCLEOTIDE SEQUENCE [LARGE SCALE GENOMIC DNA]</scope>
    <source>
        <strain evidence="6 7">DP07</strain>
    </source>
</reference>
<keyword evidence="2" id="KW-0808">Transferase</keyword>
<dbReference type="Pfam" id="PF02782">
    <property type="entry name" value="FGGY_C"/>
    <property type="match status" value="1"/>
</dbReference>
<dbReference type="Proteomes" id="UP000467322">
    <property type="component" value="Unassembled WGS sequence"/>
</dbReference>
<protein>
    <recommendedName>
        <fullName evidence="8">Xylulokinase</fullName>
    </recommendedName>
</protein>
<dbReference type="SUPFAM" id="SSF53067">
    <property type="entry name" value="Actin-like ATPase domain"/>
    <property type="match status" value="2"/>
</dbReference>
<comment type="caution">
    <text evidence="6">The sequence shown here is derived from an EMBL/GenBank/DDBJ whole genome shotgun (WGS) entry which is preliminary data.</text>
</comment>
<proteinExistence type="inferred from homology"/>
<dbReference type="PIRSF" id="PIRSF000538">
    <property type="entry name" value="GlpK"/>
    <property type="match status" value="1"/>
</dbReference>
<evidence type="ECO:0000259" key="5">
    <source>
        <dbReference type="Pfam" id="PF02782"/>
    </source>
</evidence>
<keyword evidence="7" id="KW-1185">Reference proteome</keyword>
<gene>
    <name evidence="6" type="ORF">GQE99_15070</name>
</gene>
<feature type="domain" description="Carbohydrate kinase FGGY C-terminal" evidence="5">
    <location>
        <begin position="245"/>
        <end position="437"/>
    </location>
</feature>
<dbReference type="Pfam" id="PF00370">
    <property type="entry name" value="FGGY_N"/>
    <property type="match status" value="1"/>
</dbReference>
<dbReference type="GO" id="GO:0005975">
    <property type="term" value="P:carbohydrate metabolic process"/>
    <property type="evidence" value="ECO:0007669"/>
    <property type="project" value="InterPro"/>
</dbReference>
<dbReference type="InterPro" id="IPR050406">
    <property type="entry name" value="FGGY_Carb_Kinase"/>
</dbReference>
<keyword evidence="3" id="KW-0418">Kinase</keyword>
<dbReference type="InterPro" id="IPR018484">
    <property type="entry name" value="FGGY_N"/>
</dbReference>
<evidence type="ECO:0000256" key="2">
    <source>
        <dbReference type="ARBA" id="ARBA00022679"/>
    </source>
</evidence>
<sequence length="486" mass="50604">MPRVLAIDLGTGSLKAGVIDENLTVLSRKSAPVATARPKAGVAEQSPRDWISALAKAAPAAVEAAGGPVDAISFAGHMSAPILVDAECRPLATVRTLADTQCTPYLSNDPSIATLSGNFDGTHFARAKILHAASEVELEKLATVLSPKDFLRVEMGGGFVTDPGDMANFLLLDLDTGAYSAELVSGAGLIDGALPEVQRADAFDGVLNGDWARRLDLLAGVPLVTGTGDMGAAAIGVGLGASCDAAITIGTAATILASLSERQPKLVGKLTHHLDGVGGKFALASHFNGGAVLDWLHRLSGTERPRDDWLRETSAEAQSRQSSGGERALPLVLPYLLGSGSPVFDRDETAKVLGLNAGHDMPDLLAGFQEGVAFDLANSIDVLSDASMATDRICLGGGGARLAGWPSTISDTLDRPLLRAGSDDPTLVGAAVLGFRALGQEVRGAEPQLGWSPDPRRVAHLRDRRAQAQALRKISLPPRARLLEER</sequence>
<evidence type="ECO:0000259" key="4">
    <source>
        <dbReference type="Pfam" id="PF00370"/>
    </source>
</evidence>
<evidence type="ECO:0000313" key="6">
    <source>
        <dbReference type="EMBL" id="MZR14338.1"/>
    </source>
</evidence>
<dbReference type="PANTHER" id="PTHR43095:SF5">
    <property type="entry name" value="XYLULOSE KINASE"/>
    <property type="match status" value="1"/>
</dbReference>
<dbReference type="GO" id="GO:0016301">
    <property type="term" value="F:kinase activity"/>
    <property type="evidence" value="ECO:0007669"/>
    <property type="project" value="UniProtKB-KW"/>
</dbReference>
<dbReference type="EMBL" id="WTUX01000019">
    <property type="protein sequence ID" value="MZR14338.1"/>
    <property type="molecule type" value="Genomic_DNA"/>
</dbReference>
<dbReference type="Gene3D" id="3.30.420.40">
    <property type="match status" value="2"/>
</dbReference>